<protein>
    <submittedName>
        <fullName evidence="1">Uncharacterized protein</fullName>
    </submittedName>
</protein>
<evidence type="ECO:0000313" key="2">
    <source>
        <dbReference type="Proteomes" id="UP000237000"/>
    </source>
</evidence>
<evidence type="ECO:0000313" key="1">
    <source>
        <dbReference type="EMBL" id="PON44134.1"/>
    </source>
</evidence>
<comment type="caution">
    <text evidence="1">The sequence shown here is derived from an EMBL/GenBank/DDBJ whole genome shotgun (WGS) entry which is preliminary data.</text>
</comment>
<accession>A0A2P5B5Q8</accession>
<keyword evidence="2" id="KW-1185">Reference proteome</keyword>
<organism evidence="1 2">
    <name type="scientific">Trema orientale</name>
    <name type="common">Charcoal tree</name>
    <name type="synonym">Celtis orientalis</name>
    <dbReference type="NCBI Taxonomy" id="63057"/>
    <lineage>
        <taxon>Eukaryota</taxon>
        <taxon>Viridiplantae</taxon>
        <taxon>Streptophyta</taxon>
        <taxon>Embryophyta</taxon>
        <taxon>Tracheophyta</taxon>
        <taxon>Spermatophyta</taxon>
        <taxon>Magnoliopsida</taxon>
        <taxon>eudicotyledons</taxon>
        <taxon>Gunneridae</taxon>
        <taxon>Pentapetalae</taxon>
        <taxon>rosids</taxon>
        <taxon>fabids</taxon>
        <taxon>Rosales</taxon>
        <taxon>Cannabaceae</taxon>
        <taxon>Trema</taxon>
    </lineage>
</organism>
<proteinExistence type="predicted"/>
<dbReference type="AlphaFoldDB" id="A0A2P5B5Q8"/>
<name>A0A2P5B5Q8_TREOI</name>
<dbReference type="InParanoid" id="A0A2P5B5Q8"/>
<sequence>MRIFTPEMLWLTEEAKPMVSNYFEARRLASGGTLLARVTLVLTRAAGGVGSYEFSPYNGGITSALAHLEANCCSRESLACLFNEGGGSSRVT</sequence>
<gene>
    <name evidence="1" type="ORF">TorRG33x02_331750</name>
</gene>
<dbReference type="EMBL" id="JXTC01000600">
    <property type="protein sequence ID" value="PON44134.1"/>
    <property type="molecule type" value="Genomic_DNA"/>
</dbReference>
<dbReference type="Proteomes" id="UP000237000">
    <property type="component" value="Unassembled WGS sequence"/>
</dbReference>
<reference evidence="2" key="1">
    <citation type="submission" date="2016-06" db="EMBL/GenBank/DDBJ databases">
        <title>Parallel loss of symbiosis genes in relatives of nitrogen-fixing non-legume Parasponia.</title>
        <authorList>
            <person name="Van Velzen R."/>
            <person name="Holmer R."/>
            <person name="Bu F."/>
            <person name="Rutten L."/>
            <person name="Van Zeijl A."/>
            <person name="Liu W."/>
            <person name="Santuari L."/>
            <person name="Cao Q."/>
            <person name="Sharma T."/>
            <person name="Shen D."/>
            <person name="Roswanjaya Y."/>
            <person name="Wardhani T."/>
            <person name="Kalhor M.S."/>
            <person name="Jansen J."/>
            <person name="Van den Hoogen J."/>
            <person name="Gungor B."/>
            <person name="Hartog M."/>
            <person name="Hontelez J."/>
            <person name="Verver J."/>
            <person name="Yang W.-C."/>
            <person name="Schijlen E."/>
            <person name="Repin R."/>
            <person name="Schilthuizen M."/>
            <person name="Schranz E."/>
            <person name="Heidstra R."/>
            <person name="Miyata K."/>
            <person name="Fedorova E."/>
            <person name="Kohlen W."/>
            <person name="Bisseling T."/>
            <person name="Smit S."/>
            <person name="Geurts R."/>
        </authorList>
    </citation>
    <scope>NUCLEOTIDE SEQUENCE [LARGE SCALE GENOMIC DNA]</scope>
    <source>
        <strain evidence="2">cv. RG33-2</strain>
    </source>
</reference>